<accession>A0A024S1C6</accession>
<gene>
    <name evidence="1" type="ORF">M419DRAFT_120250</name>
</gene>
<dbReference type="HOGENOM" id="CLU_2706576_0_0_1"/>
<protein>
    <submittedName>
        <fullName evidence="1">Uncharacterized protein</fullName>
    </submittedName>
</protein>
<dbReference type="AlphaFoldDB" id="A0A024S1C6"/>
<evidence type="ECO:0000313" key="2">
    <source>
        <dbReference type="Proteomes" id="UP000024376"/>
    </source>
</evidence>
<dbReference type="KEGG" id="trr:M419DRAFT_120250"/>
<dbReference type="Proteomes" id="UP000024376">
    <property type="component" value="Unassembled WGS sequence"/>
</dbReference>
<reference evidence="2" key="1">
    <citation type="journal article" date="2013" name="Ind. Biotechnol.">
        <title>Comparative genomics analysis of Trichoderma reesei strains.</title>
        <authorList>
            <person name="Koike H."/>
            <person name="Aerts A."/>
            <person name="LaButti K."/>
            <person name="Grigoriev I.V."/>
            <person name="Baker S.E."/>
        </authorList>
    </citation>
    <scope>NUCLEOTIDE SEQUENCE [LARGE SCALE GENOMIC DNA]</scope>
    <source>
        <strain evidence="2">ATCC 56765 / BCRC 32924 / NRRL 11460 / Rut C-30</strain>
    </source>
</reference>
<organism evidence="1 2">
    <name type="scientific">Hypocrea jecorina (strain ATCC 56765 / BCRC 32924 / NRRL 11460 / Rut C-30)</name>
    <name type="common">Trichoderma reesei</name>
    <dbReference type="NCBI Taxonomy" id="1344414"/>
    <lineage>
        <taxon>Eukaryota</taxon>
        <taxon>Fungi</taxon>
        <taxon>Dikarya</taxon>
        <taxon>Ascomycota</taxon>
        <taxon>Pezizomycotina</taxon>
        <taxon>Sordariomycetes</taxon>
        <taxon>Hypocreomycetidae</taxon>
        <taxon>Hypocreales</taxon>
        <taxon>Hypocreaceae</taxon>
        <taxon>Trichoderma</taxon>
    </lineage>
</organism>
<proteinExistence type="predicted"/>
<evidence type="ECO:0000313" key="1">
    <source>
        <dbReference type="EMBL" id="ETR99148.1"/>
    </source>
</evidence>
<sequence>LLHQHGYLSVTIATIQLESAYRCASAIPAMGVLDERERWELDNFSRAKTSFKGCKAMEEQLQHEARGGTRYAA</sequence>
<name>A0A024S1C6_HYPJR</name>
<dbReference type="EMBL" id="KI911158">
    <property type="protein sequence ID" value="ETR99148.1"/>
    <property type="molecule type" value="Genomic_DNA"/>
</dbReference>
<feature type="non-terminal residue" evidence="1">
    <location>
        <position position="1"/>
    </location>
</feature>